<dbReference type="PANTHER" id="PTHR14449">
    <property type="entry name" value="FANCONI ANEMIA GROUP F PROTEIN FANCF"/>
    <property type="match status" value="1"/>
</dbReference>
<dbReference type="Proteomes" id="UP001141253">
    <property type="component" value="Chromosome 14"/>
</dbReference>
<dbReference type="PANTHER" id="PTHR14449:SF2">
    <property type="entry name" value="FANCONI ANEMIA GROUP F PROTEIN"/>
    <property type="match status" value="1"/>
</dbReference>
<proteinExistence type="predicted"/>
<accession>A0ABQ9ACB5</accession>
<dbReference type="EMBL" id="JAPFFI010000022">
    <property type="protein sequence ID" value="KAJ6329731.1"/>
    <property type="molecule type" value="Genomic_DNA"/>
</dbReference>
<sequence>MKGVLDVCPFAINDPKWCCRSPLLRLYLSEIETQFKGDSSAQRCCSCIQDRKQHKDCKYIHPFPECAHTS</sequence>
<protein>
    <submittedName>
        <fullName evidence="1">Uncharacterized protein</fullName>
    </submittedName>
</protein>
<gene>
    <name evidence="1" type="ORF">OIU77_011240</name>
</gene>
<organism evidence="1 2">
    <name type="scientific">Salix suchowensis</name>
    <dbReference type="NCBI Taxonomy" id="1278906"/>
    <lineage>
        <taxon>Eukaryota</taxon>
        <taxon>Viridiplantae</taxon>
        <taxon>Streptophyta</taxon>
        <taxon>Embryophyta</taxon>
        <taxon>Tracheophyta</taxon>
        <taxon>Spermatophyta</taxon>
        <taxon>Magnoliopsida</taxon>
        <taxon>eudicotyledons</taxon>
        <taxon>Gunneridae</taxon>
        <taxon>Pentapetalae</taxon>
        <taxon>rosids</taxon>
        <taxon>fabids</taxon>
        <taxon>Malpighiales</taxon>
        <taxon>Salicaceae</taxon>
        <taxon>Saliceae</taxon>
        <taxon>Salix</taxon>
    </lineage>
</organism>
<name>A0ABQ9ACB5_9ROSI</name>
<dbReference type="InterPro" id="IPR035428">
    <property type="entry name" value="FANCF"/>
</dbReference>
<evidence type="ECO:0000313" key="2">
    <source>
        <dbReference type="Proteomes" id="UP001141253"/>
    </source>
</evidence>
<comment type="caution">
    <text evidence="1">The sequence shown here is derived from an EMBL/GenBank/DDBJ whole genome shotgun (WGS) entry which is preliminary data.</text>
</comment>
<reference evidence="1" key="1">
    <citation type="submission" date="2022-10" db="EMBL/GenBank/DDBJ databases">
        <authorList>
            <person name="Hyden B.L."/>
            <person name="Feng K."/>
            <person name="Yates T."/>
            <person name="Jawdy S."/>
            <person name="Smart L.B."/>
            <person name="Muchero W."/>
        </authorList>
    </citation>
    <scope>NUCLEOTIDE SEQUENCE</scope>
    <source>
        <tissue evidence="1">Shoot tip</tissue>
    </source>
</reference>
<keyword evidence="2" id="KW-1185">Reference proteome</keyword>
<evidence type="ECO:0000313" key="1">
    <source>
        <dbReference type="EMBL" id="KAJ6329731.1"/>
    </source>
</evidence>
<reference evidence="1" key="2">
    <citation type="journal article" date="2023" name="Int. J. Mol. Sci.">
        <title>De Novo Assembly and Annotation of 11 Diverse Shrub Willow (Salix) Genomes Reveals Novel Gene Organization in Sex-Linked Regions.</title>
        <authorList>
            <person name="Hyden B."/>
            <person name="Feng K."/>
            <person name="Yates T.B."/>
            <person name="Jawdy S."/>
            <person name="Cereghino C."/>
            <person name="Smart L.B."/>
            <person name="Muchero W."/>
        </authorList>
    </citation>
    <scope>NUCLEOTIDE SEQUENCE</scope>
    <source>
        <tissue evidence="1">Shoot tip</tissue>
    </source>
</reference>